<evidence type="ECO:0000313" key="2">
    <source>
        <dbReference type="Proteomes" id="UP001174909"/>
    </source>
</evidence>
<proteinExistence type="predicted"/>
<dbReference type="EMBL" id="CASHTH010004196">
    <property type="protein sequence ID" value="CAI8054587.1"/>
    <property type="molecule type" value="Genomic_DNA"/>
</dbReference>
<accession>A0AA35TVA5</accession>
<name>A0AA35TVA5_GEOBA</name>
<gene>
    <name evidence="1" type="ORF">GBAR_LOCUS29779</name>
</gene>
<sequence length="37" mass="4224">MCTYTHGGHRMTLLSTVIAEEGSWFNQQLYYCPVTGQ</sequence>
<evidence type="ECO:0000313" key="1">
    <source>
        <dbReference type="EMBL" id="CAI8054587.1"/>
    </source>
</evidence>
<keyword evidence="2" id="KW-1185">Reference proteome</keyword>
<reference evidence="1" key="1">
    <citation type="submission" date="2023-03" db="EMBL/GenBank/DDBJ databases">
        <authorList>
            <person name="Steffen K."/>
            <person name="Cardenas P."/>
        </authorList>
    </citation>
    <scope>NUCLEOTIDE SEQUENCE</scope>
</reference>
<organism evidence="1 2">
    <name type="scientific">Geodia barretti</name>
    <name type="common">Barrett's horny sponge</name>
    <dbReference type="NCBI Taxonomy" id="519541"/>
    <lineage>
        <taxon>Eukaryota</taxon>
        <taxon>Metazoa</taxon>
        <taxon>Porifera</taxon>
        <taxon>Demospongiae</taxon>
        <taxon>Heteroscleromorpha</taxon>
        <taxon>Tetractinellida</taxon>
        <taxon>Astrophorina</taxon>
        <taxon>Geodiidae</taxon>
        <taxon>Geodia</taxon>
    </lineage>
</organism>
<dbReference type="Proteomes" id="UP001174909">
    <property type="component" value="Unassembled WGS sequence"/>
</dbReference>
<protein>
    <submittedName>
        <fullName evidence="1">Uncharacterized protein</fullName>
    </submittedName>
</protein>
<dbReference type="AlphaFoldDB" id="A0AA35TVA5"/>
<comment type="caution">
    <text evidence="1">The sequence shown here is derived from an EMBL/GenBank/DDBJ whole genome shotgun (WGS) entry which is preliminary data.</text>
</comment>